<accession>A0AA85B7P6</accession>
<feature type="transmembrane region" description="Helical" evidence="1">
    <location>
        <begin position="29"/>
        <end position="52"/>
    </location>
</feature>
<organism evidence="2 3">
    <name type="scientific">Schistosoma mattheei</name>
    <dbReference type="NCBI Taxonomy" id="31246"/>
    <lineage>
        <taxon>Eukaryota</taxon>
        <taxon>Metazoa</taxon>
        <taxon>Spiralia</taxon>
        <taxon>Lophotrochozoa</taxon>
        <taxon>Platyhelminthes</taxon>
        <taxon>Trematoda</taxon>
        <taxon>Digenea</taxon>
        <taxon>Strigeidida</taxon>
        <taxon>Schistosomatoidea</taxon>
        <taxon>Schistosomatidae</taxon>
        <taxon>Schistosoma</taxon>
    </lineage>
</organism>
<dbReference type="Proteomes" id="UP000050791">
    <property type="component" value="Unassembled WGS sequence"/>
</dbReference>
<reference evidence="3" key="1">
    <citation type="submission" date="2023-11" db="UniProtKB">
        <authorList>
            <consortium name="WormBaseParasite"/>
        </authorList>
    </citation>
    <scope>IDENTIFICATION</scope>
</reference>
<evidence type="ECO:0000256" key="1">
    <source>
        <dbReference type="SAM" id="Phobius"/>
    </source>
</evidence>
<keyword evidence="1" id="KW-0472">Membrane</keyword>
<dbReference type="AlphaFoldDB" id="A0AA85B7P6"/>
<protein>
    <submittedName>
        <fullName evidence="3">Uncharacterized protein</fullName>
    </submittedName>
</protein>
<name>A0AA85B7P6_9TREM</name>
<keyword evidence="1" id="KW-1133">Transmembrane helix</keyword>
<proteinExistence type="predicted"/>
<evidence type="ECO:0000313" key="3">
    <source>
        <dbReference type="WBParaSite" id="SMTH1_37570.1"/>
    </source>
</evidence>
<sequence>MDHPSGSCSCSSKLPTLRCLSRHLVHWKYLVATLSLSFILSTSICCIVFFHVPDLSNPFVDFEYCLQETASEMTRPVNSLWTIYAKYSRIVFSINYDQIIKIPHKSLFMQTLINSKRNLTYFSEPSLLYIILSDLCKLQLRITHLSTYQKLCYRKSSKLHNNTHLFTVNNKITIDKTEHNNCCSIWCLPNMIASIFNKQSCKQLEYIDAKQTAELISTCYPAFLSGHLRRSCWDNYGTDPSLYVLWYIHHNVYIHLIADNFGCSLTK</sequence>
<keyword evidence="1" id="KW-0812">Transmembrane</keyword>
<dbReference type="WBParaSite" id="SMTH1_37570.1">
    <property type="protein sequence ID" value="SMTH1_37570.1"/>
    <property type="gene ID" value="SMTH1_37570"/>
</dbReference>
<evidence type="ECO:0000313" key="2">
    <source>
        <dbReference type="Proteomes" id="UP000050791"/>
    </source>
</evidence>